<dbReference type="InterPro" id="IPR046358">
    <property type="entry name" value="Flagellin_C"/>
</dbReference>
<evidence type="ECO:0000259" key="5">
    <source>
        <dbReference type="PROSITE" id="PS50234"/>
    </source>
</evidence>
<keyword evidence="4" id="KW-0964">Secreted</keyword>
<dbReference type="InterPro" id="IPR002035">
    <property type="entry name" value="VWF_A"/>
</dbReference>
<dbReference type="CDD" id="cd00198">
    <property type="entry name" value="vWFA"/>
    <property type="match status" value="1"/>
</dbReference>
<evidence type="ECO:0000256" key="4">
    <source>
        <dbReference type="RuleBase" id="RU362073"/>
    </source>
</evidence>
<dbReference type="GO" id="GO:0005576">
    <property type="term" value="C:extracellular region"/>
    <property type="evidence" value="ECO:0007669"/>
    <property type="project" value="UniProtKB-SubCell"/>
</dbReference>
<protein>
    <recommendedName>
        <fullName evidence="2 4">Flagellin</fullName>
    </recommendedName>
</protein>
<evidence type="ECO:0000256" key="2">
    <source>
        <dbReference type="ARBA" id="ARBA00020110"/>
    </source>
</evidence>
<dbReference type="InterPro" id="IPR001492">
    <property type="entry name" value="Flagellin"/>
</dbReference>
<dbReference type="InterPro" id="IPR042187">
    <property type="entry name" value="Flagellin_C_sub2"/>
</dbReference>
<reference evidence="6 7" key="1">
    <citation type="journal article" date="2014" name="Genome Announc.">
        <title>Complete Genome Sequence of Amino Acid-Utilizing Eubacterium acidaminophilum al-2 (DSM 3953).</title>
        <authorList>
            <person name="Poehlein A."/>
            <person name="Andreesen J.R."/>
            <person name="Daniel R."/>
        </authorList>
    </citation>
    <scope>NUCLEOTIDE SEQUENCE [LARGE SCALE GENOMIC DNA]</scope>
    <source>
        <strain evidence="6 7">DSM 3953</strain>
    </source>
</reference>
<keyword evidence="6" id="KW-0969">Cilium</keyword>
<dbReference type="PROSITE" id="PS50234">
    <property type="entry name" value="VWFA"/>
    <property type="match status" value="1"/>
</dbReference>
<keyword evidence="7" id="KW-1185">Reference proteome</keyword>
<evidence type="ECO:0000256" key="1">
    <source>
        <dbReference type="ARBA" id="ARBA00005709"/>
    </source>
</evidence>
<dbReference type="Gene3D" id="1.20.1330.10">
    <property type="entry name" value="f41 fragment of flagellin, N-terminal domain"/>
    <property type="match status" value="1"/>
</dbReference>
<dbReference type="Pfam" id="PF00700">
    <property type="entry name" value="Flagellin_C"/>
    <property type="match status" value="1"/>
</dbReference>
<dbReference type="Gene3D" id="6.10.10.10">
    <property type="entry name" value="Flagellar export chaperone, C-terminal domain"/>
    <property type="match status" value="1"/>
</dbReference>
<evidence type="ECO:0000313" key="6">
    <source>
        <dbReference type="EMBL" id="AHM55625.1"/>
    </source>
</evidence>
<dbReference type="GO" id="GO:0005198">
    <property type="term" value="F:structural molecule activity"/>
    <property type="evidence" value="ECO:0007669"/>
    <property type="project" value="UniProtKB-UniRule"/>
</dbReference>
<dbReference type="PRINTS" id="PR00207">
    <property type="entry name" value="FLAGELLIN"/>
</dbReference>
<dbReference type="AlphaFoldDB" id="W8T4A9"/>
<gene>
    <name evidence="6" type="primary">fla2</name>
    <name evidence="6" type="ORF">EAL2_c03220</name>
</gene>
<organism evidence="6 7">
    <name type="scientific">Peptoclostridium acidaminophilum DSM 3953</name>
    <dbReference type="NCBI Taxonomy" id="1286171"/>
    <lineage>
        <taxon>Bacteria</taxon>
        <taxon>Bacillati</taxon>
        <taxon>Bacillota</taxon>
        <taxon>Clostridia</taxon>
        <taxon>Peptostreptococcales</taxon>
        <taxon>Peptoclostridiaceae</taxon>
        <taxon>Peptoclostridium</taxon>
    </lineage>
</organism>
<dbReference type="eggNOG" id="COG2304">
    <property type="taxonomic scope" value="Bacteria"/>
</dbReference>
<dbReference type="GO" id="GO:0009288">
    <property type="term" value="C:bacterial-type flagellum"/>
    <property type="evidence" value="ECO:0007669"/>
    <property type="project" value="UniProtKB-SubCell"/>
</dbReference>
<keyword evidence="3 4" id="KW-0975">Bacterial flagellum</keyword>
<evidence type="ECO:0000256" key="3">
    <source>
        <dbReference type="ARBA" id="ARBA00023143"/>
    </source>
</evidence>
<dbReference type="eggNOG" id="COG1344">
    <property type="taxonomic scope" value="Bacteria"/>
</dbReference>
<dbReference type="Pfam" id="PF00669">
    <property type="entry name" value="Flagellin_N"/>
    <property type="match status" value="1"/>
</dbReference>
<dbReference type="InterPro" id="IPR001029">
    <property type="entry name" value="Flagellin_N"/>
</dbReference>
<dbReference type="InterPro" id="IPR036465">
    <property type="entry name" value="vWFA_dom_sf"/>
</dbReference>
<dbReference type="PANTHER" id="PTHR42792:SF2">
    <property type="entry name" value="FLAGELLIN"/>
    <property type="match status" value="1"/>
</dbReference>
<evidence type="ECO:0000313" key="7">
    <source>
        <dbReference type="Proteomes" id="UP000019591"/>
    </source>
</evidence>
<dbReference type="HOGENOM" id="CLU_011142_3_2_9"/>
<sequence>MDIHIKSAGNMRKGQTMRINHNIAALNALNRSNVNNERIASNFQRISSGLKINRASDDAAGLSISEKMKALIRGLGQAQNNIEDGKSLVSVAESALGLIMNPNLQRMRELIIQGMNGTYTQEDREKMQTEIDQIKQGIDEIANNTEFNTTKVLRPPLVDEASKPSGGVADIVFVVDVSGTMGAHQKTVATNLEKFAESIQAKGVTDIRMGLVTYGNDSYTIEKFNGDKWCTKFEELNETLNNLKNDAWEENGMTAMQLVANQYDFRESSAVSSKHIILLTDEFGDDNEKYDETLKRVKDTGIQVHGVYNPNASPYIYNGDYEKKSYFNFINEIGGKSVDIWEADWGNQLSSVIGEHIGSESSVEIDKDKMPTLHFQVGPAEGHTFEVELMDARVSKLGIDDVCIDPIENAEESLEKIDEAMAKVSSKRSEFGAYYNALEHIGNNVGNYQINLTNAQSIIESADIAKEIAELEKNKILLQASQSMIARSNEVVKGVLELLK</sequence>
<accession>W8T4A9</accession>
<dbReference type="EMBL" id="CP007452">
    <property type="protein sequence ID" value="AHM55625.1"/>
    <property type="molecule type" value="Genomic_DNA"/>
</dbReference>
<proteinExistence type="inferred from homology"/>
<comment type="function">
    <text evidence="4">Flagellin is the subunit protein which polymerizes to form the filaments of bacterial flagella.</text>
</comment>
<dbReference type="STRING" id="1286171.EAL2_c03220"/>
<feature type="domain" description="VWFA" evidence="5">
    <location>
        <begin position="170"/>
        <end position="307"/>
    </location>
</feature>
<dbReference type="Pfam" id="PF00092">
    <property type="entry name" value="VWA"/>
    <property type="match status" value="1"/>
</dbReference>
<dbReference type="PATRIC" id="fig|1286171.3.peg.262"/>
<name>W8T4A9_PEPAC</name>
<dbReference type="Proteomes" id="UP000019591">
    <property type="component" value="Chromosome"/>
</dbReference>
<dbReference type="SUPFAM" id="SSF64518">
    <property type="entry name" value="Phase 1 flagellin"/>
    <property type="match status" value="1"/>
</dbReference>
<dbReference type="KEGG" id="eac:EAL2_c03220"/>
<comment type="similarity">
    <text evidence="1 4">Belongs to the bacterial flagellin family.</text>
</comment>
<keyword evidence="6" id="KW-0966">Cell projection</keyword>
<keyword evidence="6" id="KW-0282">Flagellum</keyword>
<dbReference type="Gene3D" id="3.40.50.410">
    <property type="entry name" value="von Willebrand factor, type A domain"/>
    <property type="match status" value="1"/>
</dbReference>
<dbReference type="SMART" id="SM00327">
    <property type="entry name" value="VWA"/>
    <property type="match status" value="1"/>
</dbReference>
<comment type="subcellular location">
    <subcellularLocation>
        <location evidence="4">Secreted</location>
    </subcellularLocation>
    <subcellularLocation>
        <location evidence="4">Bacterial flagellum</location>
    </subcellularLocation>
</comment>
<dbReference type="PANTHER" id="PTHR42792">
    <property type="entry name" value="FLAGELLIN"/>
    <property type="match status" value="1"/>
</dbReference>